<feature type="binding site" evidence="5">
    <location>
        <position position="88"/>
    </location>
    <ligand>
        <name>spermidine</name>
        <dbReference type="ChEBI" id="CHEBI:57834"/>
    </ligand>
</feature>
<keyword evidence="2" id="KW-0813">Transport</keyword>
<dbReference type="PRINTS" id="PR00909">
    <property type="entry name" value="SPERMDNBNDNG"/>
</dbReference>
<dbReference type="PIRSF" id="PIRSF019574">
    <property type="entry name" value="Periplasmic_polyamine_BP"/>
    <property type="match status" value="1"/>
</dbReference>
<dbReference type="Gene3D" id="3.40.190.10">
    <property type="entry name" value="Periplasmic binding protein-like II"/>
    <property type="match status" value="2"/>
</dbReference>
<dbReference type="GO" id="GO:0015846">
    <property type="term" value="P:polyamine transport"/>
    <property type="evidence" value="ECO:0007669"/>
    <property type="project" value="InterPro"/>
</dbReference>
<dbReference type="PANTHER" id="PTHR30222">
    <property type="entry name" value="SPERMIDINE/PUTRESCINE-BINDING PERIPLASMIC PROTEIN"/>
    <property type="match status" value="1"/>
</dbReference>
<proteinExistence type="predicted"/>
<reference evidence="7" key="1">
    <citation type="submission" date="2020-08" db="EMBL/GenBank/DDBJ databases">
        <title>Genome public.</title>
        <authorList>
            <person name="Liu C."/>
            <person name="Sun Q."/>
        </authorList>
    </citation>
    <scope>NUCLEOTIDE SEQUENCE</scope>
    <source>
        <strain evidence="7">BX7</strain>
    </source>
</reference>
<feature type="chain" id="PRO_5039168795" evidence="6">
    <location>
        <begin position="24"/>
        <end position="355"/>
    </location>
</feature>
<dbReference type="SUPFAM" id="SSF53850">
    <property type="entry name" value="Periplasmic binding protein-like II"/>
    <property type="match status" value="1"/>
</dbReference>
<evidence type="ECO:0000313" key="8">
    <source>
        <dbReference type="Proteomes" id="UP000620366"/>
    </source>
</evidence>
<name>A0A926HPQ1_9FIRM</name>
<evidence type="ECO:0000256" key="4">
    <source>
        <dbReference type="ARBA" id="ARBA00022764"/>
    </source>
</evidence>
<dbReference type="InterPro" id="IPR001188">
    <property type="entry name" value="Sperm_putr-bd"/>
</dbReference>
<evidence type="ECO:0000256" key="2">
    <source>
        <dbReference type="ARBA" id="ARBA00022448"/>
    </source>
</evidence>
<keyword evidence="8" id="KW-1185">Reference proteome</keyword>
<protein>
    <submittedName>
        <fullName evidence="7">Spermidine/putrescine ABC transporter substrate-binding protein</fullName>
    </submittedName>
</protein>
<evidence type="ECO:0000256" key="5">
    <source>
        <dbReference type="PIRSR" id="PIRSR019574-1"/>
    </source>
</evidence>
<dbReference type="PANTHER" id="PTHR30222:SF17">
    <property type="entry name" value="SPERMIDINE_PUTRESCINE-BINDING PERIPLASMIC PROTEIN"/>
    <property type="match status" value="1"/>
</dbReference>
<dbReference type="RefSeq" id="WP_249299229.1">
    <property type="nucleotide sequence ID" value="NZ_JACRSP010000001.1"/>
</dbReference>
<keyword evidence="4" id="KW-0574">Periplasm</keyword>
<dbReference type="Proteomes" id="UP000620366">
    <property type="component" value="Unassembled WGS sequence"/>
</dbReference>
<dbReference type="GO" id="GO:0042597">
    <property type="term" value="C:periplasmic space"/>
    <property type="evidence" value="ECO:0007669"/>
    <property type="project" value="UniProtKB-SubCell"/>
</dbReference>
<evidence type="ECO:0000256" key="6">
    <source>
        <dbReference type="SAM" id="SignalP"/>
    </source>
</evidence>
<comment type="caution">
    <text evidence="7">The sequence shown here is derived from an EMBL/GenBank/DDBJ whole genome shotgun (WGS) entry which is preliminary data.</text>
</comment>
<evidence type="ECO:0000313" key="7">
    <source>
        <dbReference type="EMBL" id="MBC8535502.1"/>
    </source>
</evidence>
<evidence type="ECO:0000256" key="3">
    <source>
        <dbReference type="ARBA" id="ARBA00022729"/>
    </source>
</evidence>
<keyword evidence="3 6" id="KW-0732">Signal</keyword>
<dbReference type="InterPro" id="IPR006059">
    <property type="entry name" value="SBP"/>
</dbReference>
<dbReference type="CDD" id="cd13590">
    <property type="entry name" value="PBP2_PotD_PotF_like"/>
    <property type="match status" value="1"/>
</dbReference>
<dbReference type="GO" id="GO:0019808">
    <property type="term" value="F:polyamine binding"/>
    <property type="evidence" value="ECO:0007669"/>
    <property type="project" value="InterPro"/>
</dbReference>
<dbReference type="Pfam" id="PF13416">
    <property type="entry name" value="SBP_bac_8"/>
    <property type="match status" value="1"/>
</dbReference>
<dbReference type="EMBL" id="JACRSP010000001">
    <property type="protein sequence ID" value="MBC8535502.1"/>
    <property type="molecule type" value="Genomic_DNA"/>
</dbReference>
<sequence>MKKNMVKMLAALLLVVVVLSPFSGCSSNKNVVKVYNWGDYIDESVLEQFEEETGIKVIYDTFETNEDMYLKVKNSGKNSYDVCIPSDYMITKMIEEDMLAEINFDNVPNVKGIDPKLLSQAYDPENKYSVPYCWGTVCIAYNPDMVTEPVTSWDILWDEKYEKQIFMMNSERDSIGVALLSLGYSLNTKDPAELAAAKQKLLDQKPLVITYTGDDVKDKMIGKEGALSVIWSCDIGLIQQMEEDIQAETRIEYAIPEEGTNIWYDSAVILKNAENKENAEAFINFLCRPDIAQKNADYLGGISPVMEAAEQAPEHTKNNPCVNPSAEEIAKYEVFVSMSDVASEYEKIWSDVLAS</sequence>
<evidence type="ECO:0000256" key="1">
    <source>
        <dbReference type="ARBA" id="ARBA00004418"/>
    </source>
</evidence>
<organism evidence="7 8">
    <name type="scientific">Feifania hominis</name>
    <dbReference type="NCBI Taxonomy" id="2763660"/>
    <lineage>
        <taxon>Bacteria</taxon>
        <taxon>Bacillati</taxon>
        <taxon>Bacillota</taxon>
        <taxon>Clostridia</taxon>
        <taxon>Eubacteriales</taxon>
        <taxon>Feifaniaceae</taxon>
        <taxon>Feifania</taxon>
    </lineage>
</organism>
<dbReference type="AlphaFoldDB" id="A0A926HPQ1"/>
<comment type="subcellular location">
    <subcellularLocation>
        <location evidence="1">Periplasm</location>
    </subcellularLocation>
</comment>
<accession>A0A926HPQ1</accession>
<gene>
    <name evidence="7" type="ORF">H8695_02180</name>
</gene>
<feature type="signal peptide" evidence="6">
    <location>
        <begin position="1"/>
        <end position="23"/>
    </location>
</feature>